<evidence type="ECO:0000256" key="1">
    <source>
        <dbReference type="SAM" id="Phobius"/>
    </source>
</evidence>
<comment type="caution">
    <text evidence="2">The sequence shown here is derived from an EMBL/GenBank/DDBJ whole genome shotgun (WGS) entry which is preliminary data.</text>
</comment>
<keyword evidence="1" id="KW-0812">Transmembrane</keyword>
<organism evidence="2 3">
    <name type="scientific">Megalops atlanticus</name>
    <name type="common">Tarpon</name>
    <name type="synonym">Clupea gigantea</name>
    <dbReference type="NCBI Taxonomy" id="7932"/>
    <lineage>
        <taxon>Eukaryota</taxon>
        <taxon>Metazoa</taxon>
        <taxon>Chordata</taxon>
        <taxon>Craniata</taxon>
        <taxon>Vertebrata</taxon>
        <taxon>Euteleostomi</taxon>
        <taxon>Actinopterygii</taxon>
        <taxon>Neopterygii</taxon>
        <taxon>Teleostei</taxon>
        <taxon>Elopiformes</taxon>
        <taxon>Megalopidae</taxon>
        <taxon>Megalops</taxon>
    </lineage>
</organism>
<protein>
    <submittedName>
        <fullName evidence="2">Uncharacterized protein</fullName>
    </submittedName>
</protein>
<evidence type="ECO:0000313" key="3">
    <source>
        <dbReference type="Proteomes" id="UP001046870"/>
    </source>
</evidence>
<reference evidence="2" key="1">
    <citation type="submission" date="2021-01" db="EMBL/GenBank/DDBJ databases">
        <authorList>
            <person name="Zahm M."/>
            <person name="Roques C."/>
            <person name="Cabau C."/>
            <person name="Klopp C."/>
            <person name="Donnadieu C."/>
            <person name="Jouanno E."/>
            <person name="Lampietro C."/>
            <person name="Louis A."/>
            <person name="Herpin A."/>
            <person name="Echchiki A."/>
            <person name="Berthelot C."/>
            <person name="Parey E."/>
            <person name="Roest-Crollius H."/>
            <person name="Braasch I."/>
            <person name="Postlethwait J."/>
            <person name="Bobe J."/>
            <person name="Montfort J."/>
            <person name="Bouchez O."/>
            <person name="Begum T."/>
            <person name="Mejri S."/>
            <person name="Adams A."/>
            <person name="Chen W.-J."/>
            <person name="Guiguen Y."/>
        </authorList>
    </citation>
    <scope>NUCLEOTIDE SEQUENCE</scope>
    <source>
        <strain evidence="2">YG-15Mar2019-1</strain>
        <tissue evidence="2">Brain</tissue>
    </source>
</reference>
<dbReference type="EMBL" id="JAFDVH010000014">
    <property type="protein sequence ID" value="KAG7464666.1"/>
    <property type="molecule type" value="Genomic_DNA"/>
</dbReference>
<feature type="transmembrane region" description="Helical" evidence="1">
    <location>
        <begin position="21"/>
        <end position="41"/>
    </location>
</feature>
<accession>A0A9D3PSJ2</accession>
<keyword evidence="3" id="KW-1185">Reference proteome</keyword>
<sequence length="124" mass="13685">MLGDGPLLKTRRIPKITGNTSFCGLVYPLSLVFVVQLFAGASDLLQSQVHFKVSIYLTVSGTVGSAGLGFLLLLCYNRKHDSDSLVWTVVVGTYMFLVGWLCLGFYWVFSEEKHTDNKTTGTQV</sequence>
<feature type="transmembrane region" description="Helical" evidence="1">
    <location>
        <begin position="85"/>
        <end position="109"/>
    </location>
</feature>
<dbReference type="Proteomes" id="UP001046870">
    <property type="component" value="Chromosome 14"/>
</dbReference>
<gene>
    <name evidence="2" type="ORF">MATL_G00168130</name>
</gene>
<name>A0A9D3PSJ2_MEGAT</name>
<dbReference type="AlphaFoldDB" id="A0A9D3PSJ2"/>
<feature type="transmembrane region" description="Helical" evidence="1">
    <location>
        <begin position="53"/>
        <end position="73"/>
    </location>
</feature>
<keyword evidence="1" id="KW-0472">Membrane</keyword>
<proteinExistence type="predicted"/>
<keyword evidence="1" id="KW-1133">Transmembrane helix</keyword>
<evidence type="ECO:0000313" key="2">
    <source>
        <dbReference type="EMBL" id="KAG7464666.1"/>
    </source>
</evidence>